<dbReference type="Gene3D" id="3.10.28.10">
    <property type="entry name" value="Homing endonucleases"/>
    <property type="match status" value="2"/>
</dbReference>
<dbReference type="SUPFAM" id="SSF50022">
    <property type="entry name" value="ISP domain"/>
    <property type="match status" value="1"/>
</dbReference>
<dbReference type="GO" id="GO:0004519">
    <property type="term" value="F:endonuclease activity"/>
    <property type="evidence" value="ECO:0007669"/>
    <property type="project" value="InterPro"/>
</dbReference>
<dbReference type="InterPro" id="IPR036922">
    <property type="entry name" value="Rieske_2Fe-2S_sf"/>
</dbReference>
<accession>A0A1Q9DDV1</accession>
<dbReference type="EMBL" id="LSRX01000586">
    <property type="protein sequence ID" value="OLP93327.1"/>
    <property type="molecule type" value="Genomic_DNA"/>
</dbReference>
<name>A0A1Q9DDV1_SYMMI</name>
<dbReference type="InterPro" id="IPR004860">
    <property type="entry name" value="LAGLIDADG_dom"/>
</dbReference>
<comment type="caution">
    <text evidence="3">The sequence shown here is derived from an EMBL/GenBank/DDBJ whole genome shotgun (WGS) entry which is preliminary data.</text>
</comment>
<sequence length="733" mass="80316">MDPVAPHLDDPRLLGRHSAGEPKVPEKLRPEVQEQEQQQLEQEQEQEQESRQDVRYWAASALSGVGAAAAEFAAKAPVLRPGRAKVVQEVKAPVRAAKSKEAEIVGLLREGMFVTVHEVCTKSAHVEYAVTGLTGWVTLSKNSEPVLKEDAWAPRPSVKKAQDKNWQQVASWVKSAKGQPDLVLGLRGEAYFLLPGKAQCREACGNQCPCHGSQYDENGSVLKGPAPHVEVPAPNSLALAHVELTETQQAFYLVLRTGGHFPSTFLYASCPAICVPQQVRRGAGVEVQPAAGQLSPGGLEKQGMVLGADSVLLPQAVRATRHPRLAVWWKGGFLTPAFRVARFNANVCSLLHAEASDMLEEVQMKNHHLRAALSKSPWPILKCFSSNGQTCSLPLRAERRDFPQLPSKARLAYLAGFFDGDGCVSCRQDLSGCYLHVGQSFDQAEVLMLFYETFGGSITLQFGGMGLRKPVLQWVACGQSARHATQLLAPHSITKQKQLLLAAQWPEAKSDRKDCKTELRALKEYDSAVAGPCSWEYCAGFFDAEGCIHQKCGGVSLVLHLEQKHPRVLECLREFLAQSLGKDATVRKAGGSAHVLRICGLTSCKQILERLLAARLLCKAEQAKLALGLTTETAAQVDAEIGRLTGNQKFGKRLDAAGQERARKIATTQAQAARFRKGGQLAEARAKLREVEVHKQEHELLKAVHENQQLLQYMSKLRSLHDDLWDGPFAHGM</sequence>
<feature type="region of interest" description="Disordered" evidence="1">
    <location>
        <begin position="1"/>
        <end position="52"/>
    </location>
</feature>
<keyword evidence="4" id="KW-1185">Reference proteome</keyword>
<evidence type="ECO:0000256" key="1">
    <source>
        <dbReference type="SAM" id="MobiDB-lite"/>
    </source>
</evidence>
<dbReference type="OrthoDB" id="439133at2759"/>
<dbReference type="SUPFAM" id="SSF55608">
    <property type="entry name" value="Homing endonucleases"/>
    <property type="match status" value="2"/>
</dbReference>
<feature type="compositionally biased region" description="Basic and acidic residues" evidence="1">
    <location>
        <begin position="7"/>
        <end position="32"/>
    </location>
</feature>
<gene>
    <name evidence="3" type="primary">petC</name>
    <name evidence="3" type="ORF">AK812_SmicGene24778</name>
</gene>
<dbReference type="AlphaFoldDB" id="A0A1Q9DDV1"/>
<evidence type="ECO:0000313" key="4">
    <source>
        <dbReference type="Proteomes" id="UP000186817"/>
    </source>
</evidence>
<evidence type="ECO:0000259" key="2">
    <source>
        <dbReference type="Pfam" id="PF14528"/>
    </source>
</evidence>
<proteinExistence type="predicted"/>
<dbReference type="Gene3D" id="2.102.10.10">
    <property type="entry name" value="Rieske [2Fe-2S] iron-sulphur domain"/>
    <property type="match status" value="1"/>
</dbReference>
<reference evidence="3 4" key="1">
    <citation type="submission" date="2016-02" db="EMBL/GenBank/DDBJ databases">
        <title>Genome analysis of coral dinoflagellate symbionts highlights evolutionary adaptations to a symbiotic lifestyle.</title>
        <authorList>
            <person name="Aranda M."/>
            <person name="Li Y."/>
            <person name="Liew Y.J."/>
            <person name="Baumgarten S."/>
            <person name="Simakov O."/>
            <person name="Wilson M."/>
            <person name="Piel J."/>
            <person name="Ashoor H."/>
            <person name="Bougouffa S."/>
            <person name="Bajic V.B."/>
            <person name="Ryu T."/>
            <person name="Ravasi T."/>
            <person name="Bayer T."/>
            <person name="Micklem G."/>
            <person name="Kim H."/>
            <person name="Bhak J."/>
            <person name="Lajeunesse T.C."/>
            <person name="Voolstra C.R."/>
        </authorList>
    </citation>
    <scope>NUCLEOTIDE SEQUENCE [LARGE SCALE GENOMIC DNA]</scope>
    <source>
        <strain evidence="3 4">CCMP2467</strain>
    </source>
</reference>
<dbReference type="Proteomes" id="UP000186817">
    <property type="component" value="Unassembled WGS sequence"/>
</dbReference>
<evidence type="ECO:0000313" key="3">
    <source>
        <dbReference type="EMBL" id="OLP93327.1"/>
    </source>
</evidence>
<organism evidence="3 4">
    <name type="scientific">Symbiodinium microadriaticum</name>
    <name type="common">Dinoflagellate</name>
    <name type="synonym">Zooxanthella microadriatica</name>
    <dbReference type="NCBI Taxonomy" id="2951"/>
    <lineage>
        <taxon>Eukaryota</taxon>
        <taxon>Sar</taxon>
        <taxon>Alveolata</taxon>
        <taxon>Dinophyceae</taxon>
        <taxon>Suessiales</taxon>
        <taxon>Symbiodiniaceae</taxon>
        <taxon>Symbiodinium</taxon>
    </lineage>
</organism>
<dbReference type="GO" id="GO:0051537">
    <property type="term" value="F:2 iron, 2 sulfur cluster binding"/>
    <property type="evidence" value="ECO:0007669"/>
    <property type="project" value="InterPro"/>
</dbReference>
<dbReference type="InterPro" id="IPR027434">
    <property type="entry name" value="Homing_endonucl"/>
</dbReference>
<protein>
    <submittedName>
        <fullName evidence="3">Cytochrome b6-f complex iron-sulfur subunit</fullName>
    </submittedName>
</protein>
<dbReference type="Pfam" id="PF14528">
    <property type="entry name" value="LAGLIDADG_3"/>
    <property type="match status" value="1"/>
</dbReference>
<feature type="domain" description="Homing endonuclease LAGLIDADG" evidence="2">
    <location>
        <begin position="539"/>
        <end position="610"/>
    </location>
</feature>